<evidence type="ECO:0000313" key="3">
    <source>
        <dbReference type="EMBL" id="CAL6020778.1"/>
    </source>
</evidence>
<keyword evidence="1" id="KW-1133">Transmembrane helix</keyword>
<reference evidence="2" key="1">
    <citation type="submission" date="2023-06" db="EMBL/GenBank/DDBJ databases">
        <authorList>
            <person name="Kurt Z."/>
        </authorList>
    </citation>
    <scope>NUCLEOTIDE SEQUENCE</scope>
</reference>
<accession>A0AA86PJY0</accession>
<feature type="transmembrane region" description="Helical" evidence="1">
    <location>
        <begin position="455"/>
        <end position="475"/>
    </location>
</feature>
<gene>
    <name evidence="2" type="ORF">HINF_LOCUS24775</name>
    <name evidence="3" type="ORF">HINF_LOCUS27799</name>
</gene>
<dbReference type="Proteomes" id="UP001642409">
    <property type="component" value="Unassembled WGS sequence"/>
</dbReference>
<feature type="transmembrane region" description="Helical" evidence="1">
    <location>
        <begin position="422"/>
        <end position="443"/>
    </location>
</feature>
<sequence>MNLSLLDTQNDVKQQKYDISVLRTNISTLDANVYDLNQSVSQFKLNLSQLIDIQNQYQDQLNKMKDIIMILNCSNNIGYQFINGSCVLLNCQITGQQRVNGSCQCINVNEIVENDSCVCPQYSNLIGSVCTCPLYSSLINGVCICDQIIGQIIELNQCTCPAGQSIINGVCKSVVVINGSDSSLQCTQSIYITTFDIKTVTHQIQTQNNFSSGYVFGASTTVQMAFIDVSDNVYPTVKPLFQSQQIFNNLKVQFGVQTLNTGSLILSSSSSITINSMNLISKSGSQLTVNNALSQLNIITSSSSSADINKLLVNLSFTVSSGNITLINNINGIFNITEYLVLGDYMSTQIVSMIAININATVNANLISFKPNTYNVGNSSSYLFANVVSSACILEINNFAVVLGNNSNSLLLGSISSTQSNYYLFGGIIAYINIMTTITIYNIIIDSYQQCNTSYILNSGILIGYLLSNISSIAINSVCLQQKITSTSIQVQYFGLIGQVSSKNISFQNSSITIYVQTQFMYCFGIIGALTNSLYGEVINLRTSVSTNYSSGSKFGSIIGFEAASNYIVQNSSIIRGTIESGSSSYIGGFIGIIYTNSIAQIQNSEIQKTNISGTYIGGFVGESLAYFNLKNSKILFVRFTGPTVGILMGQNSGLNNIMTNSTSSSNHINNVQQKDCSVLSNVYTGC</sequence>
<dbReference type="EMBL" id="CAXDID020000087">
    <property type="protein sequence ID" value="CAL6020778.1"/>
    <property type="molecule type" value="Genomic_DNA"/>
</dbReference>
<evidence type="ECO:0000313" key="2">
    <source>
        <dbReference type="EMBL" id="CAI9937130.1"/>
    </source>
</evidence>
<proteinExistence type="predicted"/>
<evidence type="ECO:0000256" key="1">
    <source>
        <dbReference type="SAM" id="Phobius"/>
    </source>
</evidence>
<reference evidence="3 4" key="2">
    <citation type="submission" date="2024-07" db="EMBL/GenBank/DDBJ databases">
        <authorList>
            <person name="Akdeniz Z."/>
        </authorList>
    </citation>
    <scope>NUCLEOTIDE SEQUENCE [LARGE SCALE GENOMIC DNA]</scope>
</reference>
<protein>
    <submittedName>
        <fullName evidence="2">Uncharacterized protein</fullName>
    </submittedName>
</protein>
<keyword evidence="1" id="KW-0472">Membrane</keyword>
<dbReference type="Gene3D" id="2.160.20.110">
    <property type="match status" value="1"/>
</dbReference>
<keyword evidence="1" id="KW-0812">Transmembrane</keyword>
<keyword evidence="4" id="KW-1185">Reference proteome</keyword>
<name>A0AA86PJY0_9EUKA</name>
<organism evidence="2">
    <name type="scientific">Hexamita inflata</name>
    <dbReference type="NCBI Taxonomy" id="28002"/>
    <lineage>
        <taxon>Eukaryota</taxon>
        <taxon>Metamonada</taxon>
        <taxon>Diplomonadida</taxon>
        <taxon>Hexamitidae</taxon>
        <taxon>Hexamitinae</taxon>
        <taxon>Hexamita</taxon>
    </lineage>
</organism>
<comment type="caution">
    <text evidence="2">The sequence shown here is derived from an EMBL/GenBank/DDBJ whole genome shotgun (WGS) entry which is preliminary data.</text>
</comment>
<dbReference type="AlphaFoldDB" id="A0AA86PJY0"/>
<dbReference type="EMBL" id="CATOUU010000644">
    <property type="protein sequence ID" value="CAI9937130.1"/>
    <property type="molecule type" value="Genomic_DNA"/>
</dbReference>
<evidence type="ECO:0000313" key="4">
    <source>
        <dbReference type="Proteomes" id="UP001642409"/>
    </source>
</evidence>